<evidence type="ECO:0000313" key="2">
    <source>
        <dbReference type="EMBL" id="WCO00435.1"/>
    </source>
</evidence>
<dbReference type="RefSeq" id="WP_249996661.1">
    <property type="nucleotide sequence ID" value="NZ_CP116221.1"/>
</dbReference>
<keyword evidence="3" id="KW-1185">Reference proteome</keyword>
<keyword evidence="1" id="KW-0732">Signal</keyword>
<evidence type="ECO:0000256" key="1">
    <source>
        <dbReference type="SAM" id="SignalP"/>
    </source>
</evidence>
<proteinExistence type="predicted"/>
<sequence>MKKLACLLVLATSFAFSQTSAYEIEVDKDKKISSLIHFTDNSFVICASKQSLGYKSNDPKLIRIDSTLNEIYTNSFTGFTNFFDFSIDGAMLNNYRHNPKMTASKDAYSYINSQGEILEIEKDLLSGGEEIKNNGERFLIDNTQFTIGTREGKEFSKDVYNQDDFYLYKLNLKTGVAKIQKMNFQGPSDMANDGKFYFSLFKLTHDSFTIKLKKSTRDVKEKLYTEIFLLTFDLNGKKIKETKIGAPLKNDKNTALNKVWYDKIDKAFYSYGFYHEHKNANRKWAVTKFKGYYIQKYDITGKSLWDIQAPFSSDIFDDNQSNMDCIFTLNKVNKTRLLFSYGNTDIDVLNMVQIDKNTGKTIEENVLEFKSSYNNRITNYPVDIEHRIMKDVYGKKVFLDVNTIQLLAIHEEFNTYIKQFKNSKDKIHYKSFILEDGFIVFEASSDANDYKFLKFNW</sequence>
<feature type="chain" id="PRO_5046683491" evidence="1">
    <location>
        <begin position="22"/>
        <end position="457"/>
    </location>
</feature>
<gene>
    <name evidence="2" type="ORF">MUN68_010170</name>
</gene>
<reference evidence="2 3" key="1">
    <citation type="submission" date="2023-01" db="EMBL/GenBank/DDBJ databases">
        <title>Psychroserpens ponticola sp. nov., isolated from seawater.</title>
        <authorList>
            <person name="Kristyanto S."/>
            <person name="Jung J."/>
            <person name="Kim J.M."/>
            <person name="Jeon C.O."/>
        </authorList>
    </citation>
    <scope>NUCLEOTIDE SEQUENCE [LARGE SCALE GENOMIC DNA]</scope>
    <source>
        <strain evidence="2 3">MSW6</strain>
    </source>
</reference>
<accession>A0ABY7RXK9</accession>
<organism evidence="2 3">
    <name type="scientific">Psychroserpens ponticola</name>
    <dbReference type="NCBI Taxonomy" id="2932268"/>
    <lineage>
        <taxon>Bacteria</taxon>
        <taxon>Pseudomonadati</taxon>
        <taxon>Bacteroidota</taxon>
        <taxon>Flavobacteriia</taxon>
        <taxon>Flavobacteriales</taxon>
        <taxon>Flavobacteriaceae</taxon>
        <taxon>Psychroserpens</taxon>
    </lineage>
</organism>
<dbReference type="Proteomes" id="UP001202717">
    <property type="component" value="Chromosome"/>
</dbReference>
<evidence type="ECO:0000313" key="3">
    <source>
        <dbReference type="Proteomes" id="UP001202717"/>
    </source>
</evidence>
<protein>
    <submittedName>
        <fullName evidence="2">Uncharacterized protein</fullName>
    </submittedName>
</protein>
<dbReference type="EMBL" id="CP116221">
    <property type="protein sequence ID" value="WCO00435.1"/>
    <property type="molecule type" value="Genomic_DNA"/>
</dbReference>
<name>A0ABY7RXK9_9FLAO</name>
<feature type="signal peptide" evidence="1">
    <location>
        <begin position="1"/>
        <end position="21"/>
    </location>
</feature>